<dbReference type="Proteomes" id="UP000326505">
    <property type="component" value="Chromosome"/>
</dbReference>
<name>A0A5P2XKM9_STRST</name>
<sequence>MLPPRAGPERAVFPNILSARSCREGLSAVPACLETVRPALAIGRRTGGGRTADEVMVGDLRSLAGEPEAAGARLAADGEEGRKRILIELTEEQREALRAQLELYGDEASELVLLAGGTELGTFGVRARPRPY</sequence>
<dbReference type="AlphaFoldDB" id="A0A5P2XKM9"/>
<evidence type="ECO:0000313" key="2">
    <source>
        <dbReference type="Proteomes" id="UP000326505"/>
    </source>
</evidence>
<organism evidence="1 2">
    <name type="scientific">Streptomyces spectabilis</name>
    <dbReference type="NCBI Taxonomy" id="68270"/>
    <lineage>
        <taxon>Bacteria</taxon>
        <taxon>Bacillati</taxon>
        <taxon>Actinomycetota</taxon>
        <taxon>Actinomycetes</taxon>
        <taxon>Kitasatosporales</taxon>
        <taxon>Streptomycetaceae</taxon>
        <taxon>Streptomyces</taxon>
    </lineage>
</organism>
<accession>A0A5P2XKM9</accession>
<proteinExistence type="predicted"/>
<dbReference type="EMBL" id="CP023690">
    <property type="protein sequence ID" value="QEV63570.1"/>
    <property type="molecule type" value="Genomic_DNA"/>
</dbReference>
<reference evidence="1 2" key="1">
    <citation type="submission" date="2017-09" db="EMBL/GenBank/DDBJ databases">
        <authorList>
            <person name="Lee N."/>
            <person name="Cho B.-K."/>
        </authorList>
    </citation>
    <scope>NUCLEOTIDE SEQUENCE [LARGE SCALE GENOMIC DNA]</scope>
    <source>
        <strain evidence="1 2">ATCC 27465</strain>
    </source>
</reference>
<protein>
    <submittedName>
        <fullName evidence="1">Uncharacterized protein</fullName>
    </submittedName>
</protein>
<gene>
    <name evidence="1" type="ORF">CP982_36740</name>
</gene>
<evidence type="ECO:0000313" key="1">
    <source>
        <dbReference type="EMBL" id="QEV63570.1"/>
    </source>
</evidence>
<dbReference type="KEGG" id="sspb:CP982_36740"/>